<organism evidence="1 2">
    <name type="scientific">Avena sativa</name>
    <name type="common">Oat</name>
    <dbReference type="NCBI Taxonomy" id="4498"/>
    <lineage>
        <taxon>Eukaryota</taxon>
        <taxon>Viridiplantae</taxon>
        <taxon>Streptophyta</taxon>
        <taxon>Embryophyta</taxon>
        <taxon>Tracheophyta</taxon>
        <taxon>Spermatophyta</taxon>
        <taxon>Magnoliopsida</taxon>
        <taxon>Liliopsida</taxon>
        <taxon>Poales</taxon>
        <taxon>Poaceae</taxon>
        <taxon>BOP clade</taxon>
        <taxon>Pooideae</taxon>
        <taxon>Poodae</taxon>
        <taxon>Poeae</taxon>
        <taxon>Poeae Chloroplast Group 1 (Aveneae type)</taxon>
        <taxon>Aveninae</taxon>
        <taxon>Avena</taxon>
    </lineage>
</organism>
<dbReference type="EnsemblPlants" id="AVESA.00010b.r2.2DG0383600.1">
    <property type="protein sequence ID" value="AVESA.00010b.r2.2DG0383600.1.CDS.1"/>
    <property type="gene ID" value="AVESA.00010b.r2.2DG0383600"/>
</dbReference>
<name>A0ACD5V935_AVESA</name>
<protein>
    <submittedName>
        <fullName evidence="1">Uncharacterized protein</fullName>
    </submittedName>
</protein>
<reference evidence="1" key="1">
    <citation type="submission" date="2021-05" db="EMBL/GenBank/DDBJ databases">
        <authorList>
            <person name="Scholz U."/>
            <person name="Mascher M."/>
            <person name="Fiebig A."/>
        </authorList>
    </citation>
    <scope>NUCLEOTIDE SEQUENCE [LARGE SCALE GENOMIC DNA]</scope>
</reference>
<reference evidence="1" key="2">
    <citation type="submission" date="2025-09" db="UniProtKB">
        <authorList>
            <consortium name="EnsemblPlants"/>
        </authorList>
    </citation>
    <scope>IDENTIFICATION</scope>
</reference>
<accession>A0ACD5V935</accession>
<proteinExistence type="predicted"/>
<keyword evidence="2" id="KW-1185">Reference proteome</keyword>
<sequence length="441" mass="47673">MEISVQSSKSVKPAYVVAPATVNVIPLTVFDRANLDTHVSVIYAFRTPAPSNAVLEAGLANALVDYREWAGRLDDKRCAILLNDAGARFVEATAGVALHRVMPLQPTAEVLSLHPPGGGDELMLIQATRFTCGSLVVGLTTHHTVTDGGGWCNFIRAWGQATRGAAIDPVPVHDRTSLFVPRSPRKIEHEHRGAEYHARKDHHRSAHGDGEVVAVERVHFSQELIAALKSQASAGASHGYSTVQCVVAVLWKCITEARGLDGRKTTSLCIAVDGRARMRPRVPDGYTGNVVLWARPSATARELAEKPLQQVAELIHEAVGCIDDAYFKSFIDFGSSGAVEEEGLVPTADAAETVLSPNVEVDSWVRIPFYDLDLGGGRPFFFMPSYLPVEGVVILVPSFLGDGSIDAYVPLFTRHMDAFRDGCCRHHTLFLAANKPGAAKL</sequence>
<dbReference type="Proteomes" id="UP001732700">
    <property type="component" value="Chromosome 2D"/>
</dbReference>
<evidence type="ECO:0000313" key="2">
    <source>
        <dbReference type="Proteomes" id="UP001732700"/>
    </source>
</evidence>
<evidence type="ECO:0000313" key="1">
    <source>
        <dbReference type="EnsemblPlants" id="AVESA.00010b.r2.2DG0383600.1.CDS.1"/>
    </source>
</evidence>